<evidence type="ECO:0000313" key="3">
    <source>
        <dbReference type="Proteomes" id="UP000736335"/>
    </source>
</evidence>
<reference evidence="2" key="2">
    <citation type="submission" date="2020-11" db="EMBL/GenBank/DDBJ databases">
        <authorList>
            <consortium name="DOE Joint Genome Institute"/>
            <person name="Kuo A."/>
            <person name="Miyauchi S."/>
            <person name="Kiss E."/>
            <person name="Drula E."/>
            <person name="Kohler A."/>
            <person name="Sanchez-Garcia M."/>
            <person name="Andreopoulos B."/>
            <person name="Barry K.W."/>
            <person name="Bonito G."/>
            <person name="Buee M."/>
            <person name="Carver A."/>
            <person name="Chen C."/>
            <person name="Cichocki N."/>
            <person name="Clum A."/>
            <person name="Culley D."/>
            <person name="Crous P.W."/>
            <person name="Fauchery L."/>
            <person name="Girlanda M."/>
            <person name="Hayes R."/>
            <person name="Keri Z."/>
            <person name="Labutti K."/>
            <person name="Lipzen A."/>
            <person name="Lombard V."/>
            <person name="Magnuson J."/>
            <person name="Maillard F."/>
            <person name="Morin E."/>
            <person name="Murat C."/>
            <person name="Nolan M."/>
            <person name="Ohm R."/>
            <person name="Pangilinan J."/>
            <person name="Pereira M."/>
            <person name="Perotto S."/>
            <person name="Peter M."/>
            <person name="Riley R."/>
            <person name="Sitrit Y."/>
            <person name="Stielow B."/>
            <person name="Szollosi G."/>
            <person name="Zifcakova L."/>
            <person name="Stursova M."/>
            <person name="Spatafora J.W."/>
            <person name="Tedersoo L."/>
            <person name="Vaario L.-M."/>
            <person name="Yamada A."/>
            <person name="Yan M."/>
            <person name="Wang P."/>
            <person name="Xu J."/>
            <person name="Bruns T."/>
            <person name="Baldrian P."/>
            <person name="Vilgalys R."/>
            <person name="Henrissat B."/>
            <person name="Grigoriev I.V."/>
            <person name="Hibbett D."/>
            <person name="Nagy L.G."/>
            <person name="Martin F.M."/>
        </authorList>
    </citation>
    <scope>NUCLEOTIDE SEQUENCE</scope>
    <source>
        <strain evidence="2">UH-Tt-Lm1</strain>
    </source>
</reference>
<organism evidence="2 3">
    <name type="scientific">Thelephora terrestris</name>
    <dbReference type="NCBI Taxonomy" id="56493"/>
    <lineage>
        <taxon>Eukaryota</taxon>
        <taxon>Fungi</taxon>
        <taxon>Dikarya</taxon>
        <taxon>Basidiomycota</taxon>
        <taxon>Agaricomycotina</taxon>
        <taxon>Agaricomycetes</taxon>
        <taxon>Thelephorales</taxon>
        <taxon>Thelephoraceae</taxon>
        <taxon>Thelephora</taxon>
    </lineage>
</organism>
<comment type="caution">
    <text evidence="2">The sequence shown here is derived from an EMBL/GenBank/DDBJ whole genome shotgun (WGS) entry which is preliminary data.</text>
</comment>
<gene>
    <name evidence="2" type="ORF">BJ322DRAFT_1098235</name>
</gene>
<dbReference type="EMBL" id="WIUZ02000002">
    <property type="protein sequence ID" value="KAF9790425.1"/>
    <property type="molecule type" value="Genomic_DNA"/>
</dbReference>
<dbReference type="OrthoDB" id="3199698at2759"/>
<dbReference type="InterPro" id="IPR041078">
    <property type="entry name" value="Plavaka"/>
</dbReference>
<sequence>MSVGDATARPCDEEGNFLPEGTPPGRAETRILGDWTPYNSQDEFELADLLFTRAEMSHGQVDELMQIWAARAAREGATTAFTDSKDLHDTIDAIEEGDAPWYSFRVGYNGTHPQGPVPSWMDDSYQVFYRDPRQVMRMFLSNHKFDGNFDYVPYREYENNERKWGDFMSGNFGWKQAQDLIAEDKRTHGSTLITLLSGSDKTTVSVATGQNDYYPLYLSIGNITNQIQQGHEDCVVVIGFLAIPKCEREHEKSDAFRNFCQELFHSSLTTILEPIRSAIETPEVVRCPDGHFRRVVYSLGPYIADYPEQVLLSGIVSGWCPKCTAHSRDLDGDSSPRSTQLTDLLCSSFSSTELWDEYGIAVNVHRPFTNNFPRANIHELLSCDLLHQVIKGTFKDHLVTWVEDYLKKKHGKAGAARIMSDIDRRIGIAPLYPGLRRFKKGRGFNQWTGNNSKALMKVWLPAIEGYVPRDMIRAISAFLDFCYLVRHPTITQRTLQDIQDALDRFHRYRSIFQRTGVRKLGSKGFSLPRQHALKHYIEHIIAFGAPNGLCSSITELMHIRAVKKPWRRSSRLKALEQILLTNQRLSKLSAIRRSFEQCGMSQDDCHTAALKEVGLDAPETEPNPNTTDGVMNKNDDCGPVGGPQVLNHVVLARRKAPRSPKDINGLTRFIGHDMMVLVRCFLFDQKYPESEIPGSDVSLNLCPRFSGAISVYHSAVATYYAPSDISGVGGMYREQIRATPVWNRGESSVPRYDCVLVQVCPEDDGFRSMQAACVRLLSSIKHKDKTIPCALVEWYETVGNAPDDTIGMWVVKPEYTGNRQRQLEALQRVATVVHLDSVVRGIHLIPVYRKQQISQKHAYSTTLDDFKQFYINKYIDYHAFETVY</sequence>
<feature type="region of interest" description="Disordered" evidence="1">
    <location>
        <begin position="1"/>
        <end position="25"/>
    </location>
</feature>
<protein>
    <submittedName>
        <fullName evidence="2">Uncharacterized protein</fullName>
    </submittedName>
</protein>
<dbReference type="Proteomes" id="UP000736335">
    <property type="component" value="Unassembled WGS sequence"/>
</dbReference>
<proteinExistence type="predicted"/>
<evidence type="ECO:0000256" key="1">
    <source>
        <dbReference type="SAM" id="MobiDB-lite"/>
    </source>
</evidence>
<accession>A0A9P6HPZ2</accession>
<keyword evidence="3" id="KW-1185">Reference proteome</keyword>
<dbReference type="AlphaFoldDB" id="A0A9P6HPZ2"/>
<name>A0A9P6HPZ2_9AGAM</name>
<reference evidence="2" key="1">
    <citation type="journal article" date="2020" name="Nat. Commun.">
        <title>Large-scale genome sequencing of mycorrhizal fungi provides insights into the early evolution of symbiotic traits.</title>
        <authorList>
            <person name="Miyauchi S."/>
            <person name="Kiss E."/>
            <person name="Kuo A."/>
            <person name="Drula E."/>
            <person name="Kohler A."/>
            <person name="Sanchez-Garcia M."/>
            <person name="Morin E."/>
            <person name="Andreopoulos B."/>
            <person name="Barry K.W."/>
            <person name="Bonito G."/>
            <person name="Buee M."/>
            <person name="Carver A."/>
            <person name="Chen C."/>
            <person name="Cichocki N."/>
            <person name="Clum A."/>
            <person name="Culley D."/>
            <person name="Crous P.W."/>
            <person name="Fauchery L."/>
            <person name="Girlanda M."/>
            <person name="Hayes R.D."/>
            <person name="Keri Z."/>
            <person name="LaButti K."/>
            <person name="Lipzen A."/>
            <person name="Lombard V."/>
            <person name="Magnuson J."/>
            <person name="Maillard F."/>
            <person name="Murat C."/>
            <person name="Nolan M."/>
            <person name="Ohm R.A."/>
            <person name="Pangilinan J."/>
            <person name="Pereira M.F."/>
            <person name="Perotto S."/>
            <person name="Peter M."/>
            <person name="Pfister S."/>
            <person name="Riley R."/>
            <person name="Sitrit Y."/>
            <person name="Stielow J.B."/>
            <person name="Szollosi G."/>
            <person name="Zifcakova L."/>
            <person name="Stursova M."/>
            <person name="Spatafora J.W."/>
            <person name="Tedersoo L."/>
            <person name="Vaario L.M."/>
            <person name="Yamada A."/>
            <person name="Yan M."/>
            <person name="Wang P."/>
            <person name="Xu J."/>
            <person name="Bruns T."/>
            <person name="Baldrian P."/>
            <person name="Vilgalys R."/>
            <person name="Dunand C."/>
            <person name="Henrissat B."/>
            <person name="Grigoriev I.V."/>
            <person name="Hibbett D."/>
            <person name="Nagy L.G."/>
            <person name="Martin F.M."/>
        </authorList>
    </citation>
    <scope>NUCLEOTIDE SEQUENCE</scope>
    <source>
        <strain evidence="2">UH-Tt-Lm1</strain>
    </source>
</reference>
<dbReference type="Pfam" id="PF18759">
    <property type="entry name" value="Plavaka"/>
    <property type="match status" value="1"/>
</dbReference>
<evidence type="ECO:0000313" key="2">
    <source>
        <dbReference type="EMBL" id="KAF9790425.1"/>
    </source>
</evidence>